<dbReference type="Pfam" id="PF08242">
    <property type="entry name" value="Methyltransf_12"/>
    <property type="match status" value="1"/>
</dbReference>
<dbReference type="AlphaFoldDB" id="A0A0C9NL64"/>
<proteinExistence type="predicted"/>
<comment type="caution">
    <text evidence="3">The sequence shown here is derived from an EMBL/GenBank/DDBJ whole genome shotgun (WGS) entry which is preliminary data.</text>
</comment>
<sequence length="283" mass="30624">MAEDSPSRARIAQAFDAAAAYDAYAVVQRQVAAWLAERIVAVAPPRPRVLEVGCGTGFLTQAAWPRLDRPEWLMTDIAPEMLARGRAQMPDLCARVMDGERPDLAGEAPFDLIVSSLAVQWFSDLEGGLQRLAALLAPGGRMLVTTLAQGTFAGWHAAHRAEGYEAGSHAYPTVEALAAMALPGLGVATRRFEQRHETAADFMRALRAIGAGTPRVGHRPIPPGAMRRIAKRFEVGGAVATYEVALMDIPNPVQPERSRRPRATREAGRVLRFRSARTEVGGK</sequence>
<dbReference type="Gene3D" id="3.40.50.150">
    <property type="entry name" value="Vaccinia Virus protein VP39"/>
    <property type="match status" value="1"/>
</dbReference>
<gene>
    <name evidence="3" type="ORF">SP6_57_00050</name>
</gene>
<organism evidence="3 4">
    <name type="scientific">Sphingomonas paucimobilis NBRC 13935</name>
    <dbReference type="NCBI Taxonomy" id="1219050"/>
    <lineage>
        <taxon>Bacteria</taxon>
        <taxon>Pseudomonadati</taxon>
        <taxon>Pseudomonadota</taxon>
        <taxon>Alphaproteobacteria</taxon>
        <taxon>Sphingomonadales</taxon>
        <taxon>Sphingomonadaceae</taxon>
        <taxon>Sphingomonas</taxon>
    </lineage>
</organism>
<dbReference type="Proteomes" id="UP000032025">
    <property type="component" value="Unassembled WGS sequence"/>
</dbReference>
<dbReference type="EMBL" id="BBJS01000057">
    <property type="protein sequence ID" value="GAN15388.1"/>
    <property type="molecule type" value="Genomic_DNA"/>
</dbReference>
<evidence type="ECO:0000259" key="2">
    <source>
        <dbReference type="Pfam" id="PF08242"/>
    </source>
</evidence>
<feature type="region of interest" description="Disordered" evidence="1">
    <location>
        <begin position="253"/>
        <end position="283"/>
    </location>
</feature>
<evidence type="ECO:0000313" key="4">
    <source>
        <dbReference type="Proteomes" id="UP000032025"/>
    </source>
</evidence>
<dbReference type="GeneID" id="78527631"/>
<dbReference type="SUPFAM" id="SSF53335">
    <property type="entry name" value="S-adenosyl-L-methionine-dependent methyltransferases"/>
    <property type="match status" value="1"/>
</dbReference>
<reference evidence="3 4" key="1">
    <citation type="submission" date="2014-08" db="EMBL/GenBank/DDBJ databases">
        <title>Whole genome shotgun sequence of Sphingomonas paucimobilis NBRC 13935.</title>
        <authorList>
            <person name="Hosoyama A."/>
            <person name="Hashimoto M."/>
            <person name="Hosoyama Y."/>
            <person name="Noguchi M."/>
            <person name="Uohara A."/>
            <person name="Ohji S."/>
            <person name="Katano-Makiyama Y."/>
            <person name="Ichikawa N."/>
            <person name="Kimura A."/>
            <person name="Yamazoe A."/>
            <person name="Fujita N."/>
        </authorList>
    </citation>
    <scope>NUCLEOTIDE SEQUENCE [LARGE SCALE GENOMIC DNA]</scope>
    <source>
        <strain evidence="3 4">NBRC 13935</strain>
    </source>
</reference>
<name>A0A0C9NL64_SPHPI</name>
<evidence type="ECO:0000256" key="1">
    <source>
        <dbReference type="SAM" id="MobiDB-lite"/>
    </source>
</evidence>
<keyword evidence="4" id="KW-1185">Reference proteome</keyword>
<evidence type="ECO:0000313" key="3">
    <source>
        <dbReference type="EMBL" id="GAN15388.1"/>
    </source>
</evidence>
<dbReference type="CDD" id="cd02440">
    <property type="entry name" value="AdoMet_MTases"/>
    <property type="match status" value="1"/>
</dbReference>
<dbReference type="PANTHER" id="PTHR43861">
    <property type="entry name" value="TRANS-ACONITATE 2-METHYLTRANSFERASE-RELATED"/>
    <property type="match status" value="1"/>
</dbReference>
<protein>
    <submittedName>
        <fullName evidence="3">DNA, contig: SP657</fullName>
    </submittedName>
</protein>
<dbReference type="InterPro" id="IPR029063">
    <property type="entry name" value="SAM-dependent_MTases_sf"/>
</dbReference>
<dbReference type="PANTHER" id="PTHR43861:SF1">
    <property type="entry name" value="TRANS-ACONITATE 2-METHYLTRANSFERASE"/>
    <property type="match status" value="1"/>
</dbReference>
<feature type="domain" description="Methyltransferase type 12" evidence="2">
    <location>
        <begin position="50"/>
        <end position="141"/>
    </location>
</feature>
<accession>A0A0C9NL64</accession>
<dbReference type="InterPro" id="IPR013217">
    <property type="entry name" value="Methyltransf_12"/>
</dbReference>
<dbReference type="RefSeq" id="WP_007406477.1">
    <property type="nucleotide sequence ID" value="NZ_BBJS01000057.1"/>
</dbReference>